<sequence>MLNQNSLESPTFFTPKFQAFLNKHKIDKRIYEEGLKYRFIRINPCLLPSEYSLEEDPFRKVDLSTFEKELSPDLLFIENSGGFCRIPASIPLSSTESYKTGKIYGMDFSSGAAVLALGVEKGDQILELCCAPGAKLCFMSDLLAIKERGCDKEFRSGNVTGVDIAEHRLFTCRSLIKKYKTAYRTRLFLADGTTFNVLPPIDLRFSQRTPKKLIASKENYLTQAASSDGTNGLKTDNLLKQTAPFYAPRHLRLPGRTGLPNSTCLIGYDKVLVDAECTHDGSIMHVLKYRLGKPIGIRDAEENPSSEVICEKTFNLDKFDSTVLDDSRVAVLSSLQLDLLQQGYRLLNPGGTLVYSTCSLTIDQNEAVIARFIHAQIENSAFPVVESPSPFLPSSIPAANPKYLTTSILETHGIATEHHEYIRECVSQAIRYDPIVSETSGLFIARLRKPPLTGDKIMDSAQKGK</sequence>
<dbReference type="Proteomes" id="UP001165960">
    <property type="component" value="Unassembled WGS sequence"/>
</dbReference>
<accession>A0ACC2T127</accession>
<gene>
    <name evidence="1" type="ORF">DSO57_1030169</name>
</gene>
<evidence type="ECO:0000313" key="2">
    <source>
        <dbReference type="Proteomes" id="UP001165960"/>
    </source>
</evidence>
<reference evidence="1" key="1">
    <citation type="submission" date="2022-04" db="EMBL/GenBank/DDBJ databases">
        <title>Genome of the entomopathogenic fungus Entomophthora muscae.</title>
        <authorList>
            <person name="Elya C."/>
            <person name="Lovett B.R."/>
            <person name="Lee E."/>
            <person name="Macias A.M."/>
            <person name="Hajek A.E."/>
            <person name="De Bivort B.L."/>
            <person name="Kasson M.T."/>
            <person name="De Fine Licht H.H."/>
            <person name="Stajich J.E."/>
        </authorList>
    </citation>
    <scope>NUCLEOTIDE SEQUENCE</scope>
    <source>
        <strain evidence="1">Berkeley</strain>
    </source>
</reference>
<organism evidence="1 2">
    <name type="scientific">Entomophthora muscae</name>
    <dbReference type="NCBI Taxonomy" id="34485"/>
    <lineage>
        <taxon>Eukaryota</taxon>
        <taxon>Fungi</taxon>
        <taxon>Fungi incertae sedis</taxon>
        <taxon>Zoopagomycota</taxon>
        <taxon>Entomophthoromycotina</taxon>
        <taxon>Entomophthoromycetes</taxon>
        <taxon>Entomophthorales</taxon>
        <taxon>Entomophthoraceae</taxon>
        <taxon>Entomophthora</taxon>
    </lineage>
</organism>
<protein>
    <submittedName>
        <fullName evidence="1">Uncharacterized protein</fullName>
    </submittedName>
</protein>
<evidence type="ECO:0000313" key="1">
    <source>
        <dbReference type="EMBL" id="KAJ9068302.1"/>
    </source>
</evidence>
<name>A0ACC2T127_9FUNG</name>
<comment type="caution">
    <text evidence="1">The sequence shown here is derived from an EMBL/GenBank/DDBJ whole genome shotgun (WGS) entry which is preliminary data.</text>
</comment>
<dbReference type="EMBL" id="QTSX02003755">
    <property type="protein sequence ID" value="KAJ9068302.1"/>
    <property type="molecule type" value="Genomic_DNA"/>
</dbReference>
<keyword evidence="2" id="KW-1185">Reference proteome</keyword>
<proteinExistence type="predicted"/>